<evidence type="ECO:0000256" key="1">
    <source>
        <dbReference type="ARBA" id="ARBA00004571"/>
    </source>
</evidence>
<dbReference type="Gene3D" id="2.40.160.60">
    <property type="entry name" value="Outer membrane protein transport protein (OMPP1/FadL/TodX)"/>
    <property type="match status" value="1"/>
</dbReference>
<evidence type="ECO:0000256" key="8">
    <source>
        <dbReference type="SAM" id="SignalP"/>
    </source>
</evidence>
<proteinExistence type="inferred from homology"/>
<sequence>MKTRYAYVIFALGLATAAAQASETFSVIPDSAQALSIVGGRYANLSDASAVRVAPANILKMEKSELLINTAMWHSDIRFEQNGGQNVRINRPWVFPASMYFVQPLLPGRLSFGLGVSTPYGLAAYYPKGMGGGLRYALPYEANLMTVDITPALAVKITDDLSFAIGLDILYADLTMKQFYAWNNIIPGAAEGDIKIHGQGWGLGAYAGINWTFAKRHRLAIIGRLPVKVNLSGDFKASNMPPALIGTFSESSSFKSDMTFPASISVGYGFDVTDRFTVGFDFKWAQNSSHDVLPLLIGNNQALLGGSTSTVFGWRNSLDFGTGMSYQLNEHWALRGGYLYSENSQPANSYTPLVPGNDRHVFSLGVGWRGKTRGVDLTYSCVYYPARVISGAASNPPNQYDGTYKHQWQVLALSFTQRF</sequence>
<gene>
    <name evidence="9" type="ORF">ACFQDI_10580</name>
</gene>
<keyword evidence="3" id="KW-1134">Transmembrane beta strand</keyword>
<dbReference type="PANTHER" id="PTHR35093:SF8">
    <property type="entry name" value="OUTER MEMBRANE PROTEIN NMB0088-RELATED"/>
    <property type="match status" value="1"/>
</dbReference>
<keyword evidence="6" id="KW-0472">Membrane</keyword>
<evidence type="ECO:0000313" key="9">
    <source>
        <dbReference type="EMBL" id="MFC5455302.1"/>
    </source>
</evidence>
<keyword evidence="10" id="KW-1185">Reference proteome</keyword>
<keyword evidence="5 8" id="KW-0732">Signal</keyword>
<reference evidence="10" key="1">
    <citation type="journal article" date="2019" name="Int. J. Syst. Evol. Microbiol.">
        <title>The Global Catalogue of Microorganisms (GCM) 10K type strain sequencing project: providing services to taxonomists for standard genome sequencing and annotation.</title>
        <authorList>
            <consortium name="The Broad Institute Genomics Platform"/>
            <consortium name="The Broad Institute Genome Sequencing Center for Infectious Disease"/>
            <person name="Wu L."/>
            <person name="Ma J."/>
        </authorList>
    </citation>
    <scope>NUCLEOTIDE SEQUENCE [LARGE SCALE GENOMIC DNA]</scope>
    <source>
        <strain evidence="10">CGMCC 4.1469</strain>
    </source>
</reference>
<accession>A0ABW0KRS6</accession>
<comment type="similarity">
    <text evidence="2">Belongs to the OmpP1/FadL family.</text>
</comment>
<evidence type="ECO:0000256" key="6">
    <source>
        <dbReference type="ARBA" id="ARBA00023136"/>
    </source>
</evidence>
<feature type="chain" id="PRO_5045889015" evidence="8">
    <location>
        <begin position="22"/>
        <end position="419"/>
    </location>
</feature>
<evidence type="ECO:0000256" key="3">
    <source>
        <dbReference type="ARBA" id="ARBA00022452"/>
    </source>
</evidence>
<dbReference type="PANTHER" id="PTHR35093">
    <property type="entry name" value="OUTER MEMBRANE PROTEIN NMB0088-RELATED"/>
    <property type="match status" value="1"/>
</dbReference>
<name>A0ABW0KRS6_9BACT</name>
<dbReference type="RefSeq" id="WP_377166247.1">
    <property type="nucleotide sequence ID" value="NZ_JBHSMQ010000003.1"/>
</dbReference>
<keyword evidence="7" id="KW-0998">Cell outer membrane</keyword>
<dbReference type="Pfam" id="PF03349">
    <property type="entry name" value="Toluene_X"/>
    <property type="match status" value="1"/>
</dbReference>
<protein>
    <submittedName>
        <fullName evidence="9">OmpP1/FadL family transporter</fullName>
    </submittedName>
</protein>
<comment type="subcellular location">
    <subcellularLocation>
        <location evidence="1">Cell outer membrane</location>
        <topology evidence="1">Multi-pass membrane protein</topology>
    </subcellularLocation>
</comment>
<dbReference type="EMBL" id="JBHSMQ010000003">
    <property type="protein sequence ID" value="MFC5455302.1"/>
    <property type="molecule type" value="Genomic_DNA"/>
</dbReference>
<evidence type="ECO:0000256" key="2">
    <source>
        <dbReference type="ARBA" id="ARBA00008163"/>
    </source>
</evidence>
<organism evidence="9 10">
    <name type="scientific">Prosthecobacter fluviatilis</name>
    <dbReference type="NCBI Taxonomy" id="445931"/>
    <lineage>
        <taxon>Bacteria</taxon>
        <taxon>Pseudomonadati</taxon>
        <taxon>Verrucomicrobiota</taxon>
        <taxon>Verrucomicrobiia</taxon>
        <taxon>Verrucomicrobiales</taxon>
        <taxon>Verrucomicrobiaceae</taxon>
        <taxon>Prosthecobacter</taxon>
    </lineage>
</organism>
<dbReference type="Proteomes" id="UP001596052">
    <property type="component" value="Unassembled WGS sequence"/>
</dbReference>
<keyword evidence="4" id="KW-0812">Transmembrane</keyword>
<evidence type="ECO:0000256" key="7">
    <source>
        <dbReference type="ARBA" id="ARBA00023237"/>
    </source>
</evidence>
<feature type="signal peptide" evidence="8">
    <location>
        <begin position="1"/>
        <end position="21"/>
    </location>
</feature>
<dbReference type="InterPro" id="IPR005017">
    <property type="entry name" value="OMPP1/FadL/TodX"/>
</dbReference>
<dbReference type="SUPFAM" id="SSF56935">
    <property type="entry name" value="Porins"/>
    <property type="match status" value="1"/>
</dbReference>
<evidence type="ECO:0000256" key="5">
    <source>
        <dbReference type="ARBA" id="ARBA00022729"/>
    </source>
</evidence>
<comment type="caution">
    <text evidence="9">The sequence shown here is derived from an EMBL/GenBank/DDBJ whole genome shotgun (WGS) entry which is preliminary data.</text>
</comment>
<evidence type="ECO:0000313" key="10">
    <source>
        <dbReference type="Proteomes" id="UP001596052"/>
    </source>
</evidence>
<evidence type="ECO:0000256" key="4">
    <source>
        <dbReference type="ARBA" id="ARBA00022692"/>
    </source>
</evidence>